<dbReference type="Proteomes" id="UP001154282">
    <property type="component" value="Unassembled WGS sequence"/>
</dbReference>
<dbReference type="EMBL" id="CAMGYJ010000004">
    <property type="protein sequence ID" value="CAI0404391.1"/>
    <property type="molecule type" value="Genomic_DNA"/>
</dbReference>
<feature type="transmembrane region" description="Helical" evidence="2">
    <location>
        <begin position="125"/>
        <end position="147"/>
    </location>
</feature>
<sequence>MDHDDCDKKTEKDKYEKSERNRSQNPSSTEAEPRNDPSPTKKSSAAAVTPGLGFGSPVEKPDFIGGRVDEAKAKEQGTNESAFVLTWLGLGGVILVQGVLLAAADVSIWSQGFLPEEWYRFFVKYLYPTFTPTVGFFVAGTVAYGVLKYL</sequence>
<keyword evidence="2" id="KW-0472">Membrane</keyword>
<name>A0AAV0J3B7_9ROSI</name>
<dbReference type="GO" id="GO:0009507">
    <property type="term" value="C:chloroplast"/>
    <property type="evidence" value="ECO:0007669"/>
    <property type="project" value="TreeGrafter"/>
</dbReference>
<evidence type="ECO:0000256" key="2">
    <source>
        <dbReference type="SAM" id="Phobius"/>
    </source>
</evidence>
<dbReference type="InterPro" id="IPR038789">
    <property type="entry name" value="LPA2-like"/>
</dbReference>
<dbReference type="PANTHER" id="PTHR37385">
    <property type="entry name" value="PROTEIN LOW PSII ACCUMULATION 2, CHLOROPLASTIC"/>
    <property type="match status" value="1"/>
</dbReference>
<evidence type="ECO:0000256" key="1">
    <source>
        <dbReference type="SAM" id="MobiDB-lite"/>
    </source>
</evidence>
<dbReference type="PANTHER" id="PTHR37385:SF2">
    <property type="entry name" value="PROTEIN LPA2"/>
    <property type="match status" value="1"/>
</dbReference>
<gene>
    <name evidence="3" type="ORF">LITE_LOCUS12441</name>
</gene>
<keyword evidence="2" id="KW-0812">Transmembrane</keyword>
<evidence type="ECO:0000313" key="3">
    <source>
        <dbReference type="EMBL" id="CAI0404391.1"/>
    </source>
</evidence>
<feature type="compositionally biased region" description="Basic and acidic residues" evidence="1">
    <location>
        <begin position="1"/>
        <end position="22"/>
    </location>
</feature>
<proteinExistence type="predicted"/>
<organism evidence="3 4">
    <name type="scientific">Linum tenue</name>
    <dbReference type="NCBI Taxonomy" id="586396"/>
    <lineage>
        <taxon>Eukaryota</taxon>
        <taxon>Viridiplantae</taxon>
        <taxon>Streptophyta</taxon>
        <taxon>Embryophyta</taxon>
        <taxon>Tracheophyta</taxon>
        <taxon>Spermatophyta</taxon>
        <taxon>Magnoliopsida</taxon>
        <taxon>eudicotyledons</taxon>
        <taxon>Gunneridae</taxon>
        <taxon>Pentapetalae</taxon>
        <taxon>rosids</taxon>
        <taxon>fabids</taxon>
        <taxon>Malpighiales</taxon>
        <taxon>Linaceae</taxon>
        <taxon>Linum</taxon>
    </lineage>
</organism>
<reference evidence="3" key="1">
    <citation type="submission" date="2022-08" db="EMBL/GenBank/DDBJ databases">
        <authorList>
            <person name="Gutierrez-Valencia J."/>
        </authorList>
    </citation>
    <scope>NUCLEOTIDE SEQUENCE</scope>
</reference>
<keyword evidence="4" id="KW-1185">Reference proteome</keyword>
<evidence type="ECO:0000313" key="4">
    <source>
        <dbReference type="Proteomes" id="UP001154282"/>
    </source>
</evidence>
<keyword evidence="2" id="KW-1133">Transmembrane helix</keyword>
<dbReference type="AlphaFoldDB" id="A0AAV0J3B7"/>
<comment type="caution">
    <text evidence="3">The sequence shown here is derived from an EMBL/GenBank/DDBJ whole genome shotgun (WGS) entry which is preliminary data.</text>
</comment>
<protein>
    <submittedName>
        <fullName evidence="3">Uncharacterized protein</fullName>
    </submittedName>
</protein>
<accession>A0AAV0J3B7</accession>
<feature type="region of interest" description="Disordered" evidence="1">
    <location>
        <begin position="1"/>
        <end position="61"/>
    </location>
</feature>
<feature type="transmembrane region" description="Helical" evidence="2">
    <location>
        <begin position="82"/>
        <end position="105"/>
    </location>
</feature>